<dbReference type="Proteomes" id="UP000327439">
    <property type="component" value="Chromosome D10"/>
</dbReference>
<protein>
    <submittedName>
        <fullName evidence="1">Uncharacterized protein</fullName>
    </submittedName>
</protein>
<evidence type="ECO:0000313" key="1">
    <source>
        <dbReference type="EMBL" id="KAB2008798.1"/>
    </source>
</evidence>
<dbReference type="EMBL" id="CM018224">
    <property type="protein sequence ID" value="KAB2008798.1"/>
    <property type="molecule type" value="Genomic_DNA"/>
</dbReference>
<organism evidence="1 2">
    <name type="scientific">Gossypium barbadense</name>
    <name type="common">Sea Island cotton</name>
    <name type="synonym">Hibiscus barbadensis</name>
    <dbReference type="NCBI Taxonomy" id="3634"/>
    <lineage>
        <taxon>Eukaryota</taxon>
        <taxon>Viridiplantae</taxon>
        <taxon>Streptophyta</taxon>
        <taxon>Embryophyta</taxon>
        <taxon>Tracheophyta</taxon>
        <taxon>Spermatophyta</taxon>
        <taxon>Magnoliopsida</taxon>
        <taxon>eudicotyledons</taxon>
        <taxon>Gunneridae</taxon>
        <taxon>Pentapetalae</taxon>
        <taxon>rosids</taxon>
        <taxon>malvids</taxon>
        <taxon>Malvales</taxon>
        <taxon>Malvaceae</taxon>
        <taxon>Malvoideae</taxon>
        <taxon>Gossypium</taxon>
    </lineage>
</organism>
<proteinExistence type="predicted"/>
<keyword evidence="2" id="KW-1185">Reference proteome</keyword>
<reference evidence="2" key="1">
    <citation type="journal article" date="2020" name="Nat. Genet.">
        <title>Genomic diversifications of five Gossypium allopolyploid species and their impact on cotton improvement.</title>
        <authorList>
            <person name="Chen Z.J."/>
            <person name="Sreedasyam A."/>
            <person name="Ando A."/>
            <person name="Song Q."/>
            <person name="De Santiago L.M."/>
            <person name="Hulse-Kemp A.M."/>
            <person name="Ding M."/>
            <person name="Ye W."/>
            <person name="Kirkbride R.C."/>
            <person name="Jenkins J."/>
            <person name="Plott C."/>
            <person name="Lovell J."/>
            <person name="Lin Y.M."/>
            <person name="Vaughn R."/>
            <person name="Liu B."/>
            <person name="Simpson S."/>
            <person name="Scheffler B.E."/>
            <person name="Wen L."/>
            <person name="Saski C.A."/>
            <person name="Grover C.E."/>
            <person name="Hu G."/>
            <person name="Conover J.L."/>
            <person name="Carlson J.W."/>
            <person name="Shu S."/>
            <person name="Boston L.B."/>
            <person name="Williams M."/>
            <person name="Peterson D.G."/>
            <person name="McGee K."/>
            <person name="Jones D.C."/>
            <person name="Wendel J.F."/>
            <person name="Stelly D.M."/>
            <person name="Grimwood J."/>
            <person name="Schmutz J."/>
        </authorList>
    </citation>
    <scope>NUCLEOTIDE SEQUENCE [LARGE SCALE GENOMIC DNA]</scope>
    <source>
        <strain evidence="2">cv. 3-79</strain>
    </source>
</reference>
<evidence type="ECO:0000313" key="2">
    <source>
        <dbReference type="Proteomes" id="UP000327439"/>
    </source>
</evidence>
<name>A0A5J5PPS6_GOSBA</name>
<dbReference type="AlphaFoldDB" id="A0A5J5PPS6"/>
<sequence length="87" mass="9745">MWGAVQPLGRSRFGMKLNRTAANGQLFPLPPDTGKIFIICMLRLFKLPNVGRKSLYIFYKAIFSFPGICNAHISVGNITIAFVRWVG</sequence>
<accession>A0A5J5PPS6</accession>
<gene>
    <name evidence="1" type="ORF">ES319_D10G123200v1</name>
</gene>